<organism evidence="2 3">
    <name type="scientific">Dichomitus squalens (strain LYAD-421)</name>
    <name type="common">Western red white-rot fungus</name>
    <dbReference type="NCBI Taxonomy" id="732165"/>
    <lineage>
        <taxon>Eukaryota</taxon>
        <taxon>Fungi</taxon>
        <taxon>Dikarya</taxon>
        <taxon>Basidiomycota</taxon>
        <taxon>Agaricomycotina</taxon>
        <taxon>Agaricomycetes</taxon>
        <taxon>Polyporales</taxon>
        <taxon>Polyporaceae</taxon>
        <taxon>Dichomitus</taxon>
    </lineage>
</organism>
<dbReference type="HOGENOM" id="CLU_1004811_0_0_1"/>
<name>R7SP14_DICSQ</name>
<protein>
    <submittedName>
        <fullName evidence="2">Uncharacterized protein</fullName>
    </submittedName>
</protein>
<reference evidence="2 3" key="1">
    <citation type="journal article" date="2012" name="Science">
        <title>The Paleozoic origin of enzymatic lignin decomposition reconstructed from 31 fungal genomes.</title>
        <authorList>
            <person name="Floudas D."/>
            <person name="Binder M."/>
            <person name="Riley R."/>
            <person name="Barry K."/>
            <person name="Blanchette R.A."/>
            <person name="Henrissat B."/>
            <person name="Martinez A.T."/>
            <person name="Otillar R."/>
            <person name="Spatafora J.W."/>
            <person name="Yadav J.S."/>
            <person name="Aerts A."/>
            <person name="Benoit I."/>
            <person name="Boyd A."/>
            <person name="Carlson A."/>
            <person name="Copeland A."/>
            <person name="Coutinho P.M."/>
            <person name="de Vries R.P."/>
            <person name="Ferreira P."/>
            <person name="Findley K."/>
            <person name="Foster B."/>
            <person name="Gaskell J."/>
            <person name="Glotzer D."/>
            <person name="Gorecki P."/>
            <person name="Heitman J."/>
            <person name="Hesse C."/>
            <person name="Hori C."/>
            <person name="Igarashi K."/>
            <person name="Jurgens J.A."/>
            <person name="Kallen N."/>
            <person name="Kersten P."/>
            <person name="Kohler A."/>
            <person name="Kuees U."/>
            <person name="Kumar T.K.A."/>
            <person name="Kuo A."/>
            <person name="LaButti K."/>
            <person name="Larrondo L.F."/>
            <person name="Lindquist E."/>
            <person name="Ling A."/>
            <person name="Lombard V."/>
            <person name="Lucas S."/>
            <person name="Lundell T."/>
            <person name="Martin R."/>
            <person name="McLaughlin D.J."/>
            <person name="Morgenstern I."/>
            <person name="Morin E."/>
            <person name="Murat C."/>
            <person name="Nagy L.G."/>
            <person name="Nolan M."/>
            <person name="Ohm R.A."/>
            <person name="Patyshakuliyeva A."/>
            <person name="Rokas A."/>
            <person name="Ruiz-Duenas F.J."/>
            <person name="Sabat G."/>
            <person name="Salamov A."/>
            <person name="Samejima M."/>
            <person name="Schmutz J."/>
            <person name="Slot J.C."/>
            <person name="St John F."/>
            <person name="Stenlid J."/>
            <person name="Sun H."/>
            <person name="Sun S."/>
            <person name="Syed K."/>
            <person name="Tsang A."/>
            <person name="Wiebenga A."/>
            <person name="Young D."/>
            <person name="Pisabarro A."/>
            <person name="Eastwood D.C."/>
            <person name="Martin F."/>
            <person name="Cullen D."/>
            <person name="Grigoriev I.V."/>
            <person name="Hibbett D.S."/>
        </authorList>
    </citation>
    <scope>NUCLEOTIDE SEQUENCE [LARGE SCALE GENOMIC DNA]</scope>
    <source>
        <strain evidence="2 3">LYAD-421 SS1</strain>
    </source>
</reference>
<sequence length="277" mass="30678">MAERHIQVTGSVGHALTPAIGVSNTTVPRGLDPSDLATTLHRLTSSCRVSSVDSPNATLEPERTSASDIPSSSASIPPPITASVGQAKTPSPTFPPPTDVQPGLYITELGSNTASRPVIHPREEGNPVYLAAAPPTFMNRMRYERRKKLDLTPMETPILEIPARNAIAVRSELEVLGKGWVQYVHPEGNQYFRYYNFYTCTWLFNTMYLKQIEKAVTLIEEELVKQLVSPEDMEIGLELSVDEDGNTLGCYYIVNARKETTFWIDKLGAVKTRIRSD</sequence>
<evidence type="ECO:0000256" key="1">
    <source>
        <dbReference type="SAM" id="MobiDB-lite"/>
    </source>
</evidence>
<dbReference type="AlphaFoldDB" id="R7SP14"/>
<dbReference type="Proteomes" id="UP000053319">
    <property type="component" value="Unassembled WGS sequence"/>
</dbReference>
<gene>
    <name evidence="2" type="ORF">DICSQDRAFT_173437</name>
</gene>
<dbReference type="KEGG" id="dsq:DICSQDRAFT_173437"/>
<evidence type="ECO:0000313" key="2">
    <source>
        <dbReference type="EMBL" id="EJF57944.1"/>
    </source>
</evidence>
<dbReference type="EMBL" id="JH719442">
    <property type="protein sequence ID" value="EJF57944.1"/>
    <property type="molecule type" value="Genomic_DNA"/>
</dbReference>
<accession>R7SP14</accession>
<feature type="region of interest" description="Disordered" evidence="1">
    <location>
        <begin position="48"/>
        <end position="76"/>
    </location>
</feature>
<feature type="compositionally biased region" description="Low complexity" evidence="1">
    <location>
        <begin position="66"/>
        <end position="75"/>
    </location>
</feature>
<proteinExistence type="predicted"/>
<dbReference type="RefSeq" id="XP_007369319.1">
    <property type="nucleotide sequence ID" value="XM_007369257.1"/>
</dbReference>
<feature type="compositionally biased region" description="Polar residues" evidence="1">
    <location>
        <begin position="48"/>
        <end position="57"/>
    </location>
</feature>
<evidence type="ECO:0000313" key="3">
    <source>
        <dbReference type="Proteomes" id="UP000053319"/>
    </source>
</evidence>
<dbReference type="GeneID" id="18839765"/>